<dbReference type="PANTHER" id="PTHR13696:SF96">
    <property type="entry name" value="COBQ_COBB_MIND_PARA NUCLEOTIDE BINDING DOMAIN-CONTAINING PROTEIN"/>
    <property type="match status" value="1"/>
</dbReference>
<organism evidence="3 4">
    <name type="scientific">BD1-7 clade bacterium</name>
    <dbReference type="NCBI Taxonomy" id="2029982"/>
    <lineage>
        <taxon>Bacteria</taxon>
        <taxon>Pseudomonadati</taxon>
        <taxon>Pseudomonadota</taxon>
        <taxon>Gammaproteobacteria</taxon>
        <taxon>Cellvibrionales</taxon>
        <taxon>Spongiibacteraceae</taxon>
        <taxon>BD1-7 clade</taxon>
    </lineage>
</organism>
<evidence type="ECO:0000259" key="2">
    <source>
        <dbReference type="Pfam" id="PF01656"/>
    </source>
</evidence>
<feature type="compositionally biased region" description="Polar residues" evidence="1">
    <location>
        <begin position="241"/>
        <end position="266"/>
    </location>
</feature>
<dbReference type="InterPro" id="IPR027417">
    <property type="entry name" value="P-loop_NTPase"/>
</dbReference>
<evidence type="ECO:0000256" key="1">
    <source>
        <dbReference type="SAM" id="MobiDB-lite"/>
    </source>
</evidence>
<evidence type="ECO:0000313" key="4">
    <source>
        <dbReference type="Proteomes" id="UP000434580"/>
    </source>
</evidence>
<dbReference type="PANTHER" id="PTHR13696">
    <property type="entry name" value="P-LOOP CONTAINING NUCLEOSIDE TRIPHOSPHATE HYDROLASE"/>
    <property type="match status" value="1"/>
</dbReference>
<dbReference type="AlphaFoldDB" id="A0A5S9QGY1"/>
<dbReference type="CDD" id="cd02042">
    <property type="entry name" value="ParAB_family"/>
    <property type="match status" value="1"/>
</dbReference>
<protein>
    <submittedName>
        <fullName evidence="3">Iron-sulfur cluster carrier protein</fullName>
    </submittedName>
</protein>
<dbReference type="InterPro" id="IPR050678">
    <property type="entry name" value="DNA_Partitioning_ATPase"/>
</dbReference>
<dbReference type="EMBL" id="CACSII010000019">
    <property type="protein sequence ID" value="CAA0117331.1"/>
    <property type="molecule type" value="Genomic_DNA"/>
</dbReference>
<dbReference type="Pfam" id="PF01656">
    <property type="entry name" value="CbiA"/>
    <property type="match status" value="1"/>
</dbReference>
<dbReference type="SUPFAM" id="SSF52540">
    <property type="entry name" value="P-loop containing nucleoside triphosphate hydrolases"/>
    <property type="match status" value="1"/>
</dbReference>
<feature type="region of interest" description="Disordered" evidence="1">
    <location>
        <begin position="223"/>
        <end position="266"/>
    </location>
</feature>
<reference evidence="3 4" key="1">
    <citation type="submission" date="2019-11" db="EMBL/GenBank/DDBJ databases">
        <authorList>
            <person name="Holert J."/>
        </authorList>
    </citation>
    <scope>NUCLEOTIDE SEQUENCE [LARGE SCALE GENOMIC DNA]</scope>
    <source>
        <strain evidence="3">BC5_2</strain>
    </source>
</reference>
<accession>A0A5S9QGY1</accession>
<proteinExistence type="predicted"/>
<dbReference type="OrthoDB" id="69313at2"/>
<feature type="domain" description="CobQ/CobB/MinD/ParA nucleotide binding" evidence="2">
    <location>
        <begin position="4"/>
        <end position="188"/>
    </location>
</feature>
<gene>
    <name evidence="3" type="ORF">DPBNPPHM_02253</name>
</gene>
<dbReference type="Proteomes" id="UP000434580">
    <property type="component" value="Unassembled WGS sequence"/>
</dbReference>
<dbReference type="InterPro" id="IPR002586">
    <property type="entry name" value="CobQ/CobB/MinD/ParA_Nub-bd_dom"/>
</dbReference>
<name>A0A5S9QGY1_9GAMM</name>
<sequence>MFKIAIVNSKGGVGKSTLTTNLAAWYASQGCKTAILDHDSQGSSSFWASKRPPQVNPVQAIEAFKEPYGMTRSFYLKPEAGTQVLLTDTPAGIDLMRFQPPLKEADAILIPVLPSAIDIHAAAHFLRDLFLIGRLPRSSTNIAVVANRVRKNTRIYQTLEIFLNRLEIPFVGTLRDSQNYIQAAASGLGVCELTKFRFAHEKPGLLPLLDWLHALDTTSSLLPSPTDSSALRSTESRTSENQKQPNETAGNNTTTFDQLCGQNTTL</sequence>
<dbReference type="Gene3D" id="3.40.50.300">
    <property type="entry name" value="P-loop containing nucleotide triphosphate hydrolases"/>
    <property type="match status" value="1"/>
</dbReference>
<dbReference type="PROSITE" id="PS51257">
    <property type="entry name" value="PROKAR_LIPOPROTEIN"/>
    <property type="match status" value="1"/>
</dbReference>
<evidence type="ECO:0000313" key="3">
    <source>
        <dbReference type="EMBL" id="CAA0117331.1"/>
    </source>
</evidence>